<organism evidence="1 2">
    <name type="scientific">Sinorhizobium fredii (strain USDA 257)</name>
    <dbReference type="NCBI Taxonomy" id="1185652"/>
    <lineage>
        <taxon>Bacteria</taxon>
        <taxon>Pseudomonadati</taxon>
        <taxon>Pseudomonadota</taxon>
        <taxon>Alphaproteobacteria</taxon>
        <taxon>Hyphomicrobiales</taxon>
        <taxon>Rhizobiaceae</taxon>
        <taxon>Sinorhizobium/Ensifer group</taxon>
        <taxon>Sinorhizobium</taxon>
    </lineage>
</organism>
<dbReference type="KEGG" id="sfd:USDA257_c18770"/>
<dbReference type="AlphaFoldDB" id="I3X3K8"/>
<accession>I3X3K8</accession>
<reference evidence="1 2" key="1">
    <citation type="journal article" date="2012" name="J. Bacteriol.">
        <title>Complete genome sequence of the broad-host-range strain Sinorhizobium fredii USDA257.</title>
        <authorList>
            <person name="Schuldes J."/>
            <person name="Rodriguez Orbegoso M."/>
            <person name="Schmeisser C."/>
            <person name="Krishnan H.B."/>
            <person name="Daniel R."/>
            <person name="Streit W.R."/>
        </authorList>
    </citation>
    <scope>NUCLEOTIDE SEQUENCE [LARGE SCALE GENOMIC DNA]</scope>
    <source>
        <strain evidence="1 2">USDA 257</strain>
    </source>
</reference>
<dbReference type="PATRIC" id="fig|1185652.3.peg.1943"/>
<dbReference type="HOGENOM" id="CLU_2540763_0_0_5"/>
<evidence type="ECO:0000313" key="1">
    <source>
        <dbReference type="EMBL" id="AFL50464.1"/>
    </source>
</evidence>
<dbReference type="Gene3D" id="3.40.50.720">
    <property type="entry name" value="NAD(P)-binding Rossmann-like Domain"/>
    <property type="match status" value="1"/>
</dbReference>
<proteinExistence type="predicted"/>
<dbReference type="eggNOG" id="COG3967">
    <property type="taxonomic scope" value="Bacteria"/>
</dbReference>
<dbReference type="InterPro" id="IPR002347">
    <property type="entry name" value="SDR_fam"/>
</dbReference>
<name>I3X3K8_SINF2</name>
<protein>
    <submittedName>
        <fullName evidence="1">Uncharacterized protein</fullName>
    </submittedName>
</protein>
<dbReference type="Pfam" id="PF00106">
    <property type="entry name" value="adh_short"/>
    <property type="match status" value="1"/>
</dbReference>
<dbReference type="InterPro" id="IPR036291">
    <property type="entry name" value="NAD(P)-bd_dom_sf"/>
</dbReference>
<gene>
    <name evidence="1" type="ORF">USDA257_c18770</name>
</gene>
<sequence length="83" mass="8853">MAEGGPSDPRCRHPVIDILDQVAINFTAPIHLTAELPATLRQQGQAFIISINSGLAFSPMAEVPVYCATRSRSTPSRSACVTT</sequence>
<dbReference type="Proteomes" id="UP000006180">
    <property type="component" value="Chromosome"/>
</dbReference>
<evidence type="ECO:0000313" key="2">
    <source>
        <dbReference type="Proteomes" id="UP000006180"/>
    </source>
</evidence>
<dbReference type="EMBL" id="CP003563">
    <property type="protein sequence ID" value="AFL50464.1"/>
    <property type="molecule type" value="Genomic_DNA"/>
</dbReference>
<dbReference type="SUPFAM" id="SSF51735">
    <property type="entry name" value="NAD(P)-binding Rossmann-fold domains"/>
    <property type="match status" value="1"/>
</dbReference>